<sequence length="224" mass="24712">MVLELISRKELYSGNSFLIATCLREEKEFAMNPSAAVGMAKNLIYNHGRTATTLLAGAAGRSAGVQLGPQAVNAFINWTVKGAVTKFFLRNATHAAIGGGYAWLGQAAFTLGAYYSPDPVLLMRKCVAYKHDRDYRNQLKTFDPEALTARAIKEGWLLCDDLQKKPPIIEDYVDMQSYEQVDDEDAKGLPKTGVMGPLRPVEMDDLKSRVSAEGFVFVNKREIA</sequence>
<protein>
    <submittedName>
        <fullName evidence="1">Uncharacterized protein</fullName>
    </submittedName>
</protein>
<proteinExistence type="predicted"/>
<organism evidence="1 2">
    <name type="scientific">Endozoicomonas montiporae</name>
    <dbReference type="NCBI Taxonomy" id="1027273"/>
    <lineage>
        <taxon>Bacteria</taxon>
        <taxon>Pseudomonadati</taxon>
        <taxon>Pseudomonadota</taxon>
        <taxon>Gammaproteobacteria</taxon>
        <taxon>Oceanospirillales</taxon>
        <taxon>Endozoicomonadaceae</taxon>
        <taxon>Endozoicomonas</taxon>
    </lineage>
</organism>
<dbReference type="EMBL" id="JOKG01000002">
    <property type="protein sequence ID" value="KEQ14716.1"/>
    <property type="molecule type" value="Genomic_DNA"/>
</dbReference>
<dbReference type="RefSeq" id="WP_034874743.1">
    <property type="nucleotide sequence ID" value="NZ_JOKG01000002.1"/>
</dbReference>
<accession>A0A081N8E3</accession>
<dbReference type="AlphaFoldDB" id="A0A081N8E3"/>
<keyword evidence="2" id="KW-1185">Reference proteome</keyword>
<evidence type="ECO:0000313" key="2">
    <source>
        <dbReference type="Proteomes" id="UP000028006"/>
    </source>
</evidence>
<dbReference type="Proteomes" id="UP000028006">
    <property type="component" value="Unassembled WGS sequence"/>
</dbReference>
<name>A0A081N8E3_9GAMM</name>
<evidence type="ECO:0000313" key="1">
    <source>
        <dbReference type="EMBL" id="KEQ14716.1"/>
    </source>
</evidence>
<gene>
    <name evidence="1" type="ORF">GZ77_10440</name>
</gene>
<reference evidence="1 2" key="1">
    <citation type="submission" date="2014-06" db="EMBL/GenBank/DDBJ databases">
        <title>Whole Genome Sequences of Three Symbiotic Endozoicomonas Bacteria.</title>
        <authorList>
            <person name="Neave M.J."/>
            <person name="Apprill A."/>
            <person name="Voolstra C.R."/>
        </authorList>
    </citation>
    <scope>NUCLEOTIDE SEQUENCE [LARGE SCALE GENOMIC DNA]</scope>
    <source>
        <strain evidence="1 2">LMG 24815</strain>
    </source>
</reference>
<comment type="caution">
    <text evidence="1">The sequence shown here is derived from an EMBL/GenBank/DDBJ whole genome shotgun (WGS) entry which is preliminary data.</text>
</comment>